<dbReference type="SUPFAM" id="SSF46689">
    <property type="entry name" value="Homeodomain-like"/>
    <property type="match status" value="1"/>
</dbReference>
<feature type="domain" description="Protein kinase" evidence="7">
    <location>
        <begin position="12"/>
        <end position="289"/>
    </location>
</feature>
<keyword evidence="2 5" id="KW-0238">DNA-binding</keyword>
<dbReference type="InterPro" id="IPR001245">
    <property type="entry name" value="Ser-Thr/Tyr_kinase_cat_dom"/>
</dbReference>
<reference evidence="9" key="1">
    <citation type="submission" date="2023-06" db="EMBL/GenBank/DDBJ databases">
        <authorList>
            <consortium name="Lawrence Berkeley National Laboratory"/>
            <person name="Ahrendt S."/>
            <person name="Sahu N."/>
            <person name="Indic B."/>
            <person name="Wong-Bajracharya J."/>
            <person name="Merenyi Z."/>
            <person name="Ke H.-M."/>
            <person name="Monk M."/>
            <person name="Kocsube S."/>
            <person name="Drula E."/>
            <person name="Lipzen A."/>
            <person name="Balint B."/>
            <person name="Henrissat B."/>
            <person name="Andreopoulos B."/>
            <person name="Martin F.M."/>
            <person name="Harder C.B."/>
            <person name="Rigling D."/>
            <person name="Ford K.L."/>
            <person name="Foster G.D."/>
            <person name="Pangilinan J."/>
            <person name="Papanicolaou A."/>
            <person name="Barry K."/>
            <person name="LaButti K."/>
            <person name="Viragh M."/>
            <person name="Koriabine M."/>
            <person name="Yan M."/>
            <person name="Riley R."/>
            <person name="Champramary S."/>
            <person name="Plett K.L."/>
            <person name="Tsai I.J."/>
            <person name="Slot J."/>
            <person name="Sipos G."/>
            <person name="Plett J."/>
            <person name="Nagy L.G."/>
            <person name="Grigoriev I.V."/>
        </authorList>
    </citation>
    <scope>NUCLEOTIDE SEQUENCE</scope>
    <source>
        <strain evidence="9">CCBAS 213</strain>
    </source>
</reference>
<dbReference type="InterPro" id="IPR000719">
    <property type="entry name" value="Prot_kinase_dom"/>
</dbReference>
<dbReference type="GO" id="GO:0005524">
    <property type="term" value="F:ATP binding"/>
    <property type="evidence" value="ECO:0007669"/>
    <property type="project" value="InterPro"/>
</dbReference>
<dbReference type="SMART" id="SM00389">
    <property type="entry name" value="HOX"/>
    <property type="match status" value="1"/>
</dbReference>
<feature type="DNA-binding region" description="Homeobox" evidence="5">
    <location>
        <begin position="477"/>
        <end position="539"/>
    </location>
</feature>
<accession>A0AA39NFK4</accession>
<dbReference type="Gene3D" id="1.10.10.60">
    <property type="entry name" value="Homeodomain-like"/>
    <property type="match status" value="1"/>
</dbReference>
<dbReference type="SUPFAM" id="SSF56112">
    <property type="entry name" value="Protein kinase-like (PK-like)"/>
    <property type="match status" value="1"/>
</dbReference>
<dbReference type="PROSITE" id="PS50011">
    <property type="entry name" value="PROTEIN_KINASE_DOM"/>
    <property type="match status" value="1"/>
</dbReference>
<dbReference type="GO" id="GO:0005634">
    <property type="term" value="C:nucleus"/>
    <property type="evidence" value="ECO:0007669"/>
    <property type="project" value="UniProtKB-SubCell"/>
</dbReference>
<dbReference type="InterPro" id="IPR051681">
    <property type="entry name" value="Ser/Thr_Kinases-Pseudokinases"/>
</dbReference>
<protein>
    <submittedName>
        <fullName evidence="9">Kinase-like domain-containing protein</fullName>
    </submittedName>
</protein>
<evidence type="ECO:0000256" key="3">
    <source>
        <dbReference type="ARBA" id="ARBA00023155"/>
    </source>
</evidence>
<sequence>MPSSFFSRNATREGTNPVCGGGFADIWKGRLHDTQVCLKVLRIFVPEQARTKILRDFCKEALVWRQLRHPNILPFLGVNEDLFTPSYCLISPWMVNGNIMSYLEAHPDHNRLTTLIQVAEGMKYLHNLDPPVVHSDIRGANILVMDDLCCCLADFGLSLFAESQAFDSSSRMSRGSIRWLALEYINSTLLDQSYLTARDIYAYGCTVLEIFTGKPPFSNIKNDAGVIYEVLTKQGRPPRPPLNLFPYDELWLLVTACLATVSSQRPNAEQILESLHLTKTAHGGSMPLLVQSLTASWPGLGRSRTHPYSPANTNNLGRRYLPHLRLSSLLTSSSSMPDLPTLDDDRIQFHSIFTGFNDDTREFRRSSLSTLHLESRRHAPYPRPSYTSSNPASYTFPPTSEVTATTYAANSDYWNNNLPGIVRPSYPTPMLRISGQQRSYPSHSLPPTPPPTLPALPLADSAYQSVGPDGALPVERPQRKRGKLPKETTDFLKAWLHRHSDHPYPTKKEERLLCDATGLSMSQVSNWVINARRRILTPARPSPRPTTTAPVPSSMGARRASLPVAVDSLYPHPMH</sequence>
<dbReference type="PANTHER" id="PTHR44329">
    <property type="entry name" value="SERINE/THREONINE-PROTEIN KINASE TNNI3K-RELATED"/>
    <property type="match status" value="1"/>
</dbReference>
<dbReference type="InterPro" id="IPR011009">
    <property type="entry name" value="Kinase-like_dom_sf"/>
</dbReference>
<keyword evidence="10" id="KW-1185">Reference proteome</keyword>
<dbReference type="AlphaFoldDB" id="A0AA39NFK4"/>
<evidence type="ECO:0000256" key="6">
    <source>
        <dbReference type="SAM" id="MobiDB-lite"/>
    </source>
</evidence>
<feature type="region of interest" description="Disordered" evidence="6">
    <location>
        <begin position="538"/>
        <end position="575"/>
    </location>
</feature>
<keyword evidence="9" id="KW-0808">Transferase</keyword>
<proteinExistence type="inferred from homology"/>
<dbReference type="PROSITE" id="PS00109">
    <property type="entry name" value="PROTEIN_KINASE_TYR"/>
    <property type="match status" value="1"/>
</dbReference>
<dbReference type="GeneID" id="85349125"/>
<organism evidence="9 10">
    <name type="scientific">Armillaria tabescens</name>
    <name type="common">Ringless honey mushroom</name>
    <name type="synonym">Agaricus tabescens</name>
    <dbReference type="NCBI Taxonomy" id="1929756"/>
    <lineage>
        <taxon>Eukaryota</taxon>
        <taxon>Fungi</taxon>
        <taxon>Dikarya</taxon>
        <taxon>Basidiomycota</taxon>
        <taxon>Agaricomycotina</taxon>
        <taxon>Agaricomycetes</taxon>
        <taxon>Agaricomycetidae</taxon>
        <taxon>Agaricales</taxon>
        <taxon>Marasmiineae</taxon>
        <taxon>Physalacriaceae</taxon>
        <taxon>Desarmillaria</taxon>
    </lineage>
</organism>
<dbReference type="InterPro" id="IPR009057">
    <property type="entry name" value="Homeodomain-like_sf"/>
</dbReference>
<evidence type="ECO:0000256" key="5">
    <source>
        <dbReference type="PROSITE-ProRule" id="PRU00108"/>
    </source>
</evidence>
<dbReference type="InterPro" id="IPR008266">
    <property type="entry name" value="Tyr_kinase_AS"/>
</dbReference>
<dbReference type="Pfam" id="PF07714">
    <property type="entry name" value="PK_Tyr_Ser-Thr"/>
    <property type="match status" value="1"/>
</dbReference>
<feature type="region of interest" description="Disordered" evidence="6">
    <location>
        <begin position="374"/>
        <end position="394"/>
    </location>
</feature>
<dbReference type="GO" id="GO:0004674">
    <property type="term" value="F:protein serine/threonine kinase activity"/>
    <property type="evidence" value="ECO:0007669"/>
    <property type="project" value="TreeGrafter"/>
</dbReference>
<feature type="compositionally biased region" description="Low complexity" evidence="6">
    <location>
        <begin position="545"/>
        <end position="554"/>
    </location>
</feature>
<comment type="similarity">
    <text evidence="1">Belongs to the TALE/M-ATYP homeobox family.</text>
</comment>
<evidence type="ECO:0000313" key="10">
    <source>
        <dbReference type="Proteomes" id="UP001175211"/>
    </source>
</evidence>
<evidence type="ECO:0000256" key="4">
    <source>
        <dbReference type="ARBA" id="ARBA00023242"/>
    </source>
</evidence>
<evidence type="ECO:0000259" key="7">
    <source>
        <dbReference type="PROSITE" id="PS50011"/>
    </source>
</evidence>
<evidence type="ECO:0000313" key="9">
    <source>
        <dbReference type="EMBL" id="KAK0464740.1"/>
    </source>
</evidence>
<dbReference type="InterPro" id="IPR001356">
    <property type="entry name" value="HD"/>
</dbReference>
<comment type="subcellular location">
    <subcellularLocation>
        <location evidence="5">Nucleus</location>
    </subcellularLocation>
</comment>
<keyword evidence="4 5" id="KW-0539">Nucleus</keyword>
<keyword evidence="3 5" id="KW-0371">Homeobox</keyword>
<feature type="domain" description="Homeobox" evidence="8">
    <location>
        <begin position="475"/>
        <end position="538"/>
    </location>
</feature>
<dbReference type="InterPro" id="IPR008422">
    <property type="entry name" value="KN_HD"/>
</dbReference>
<feature type="compositionally biased region" description="Polar residues" evidence="6">
    <location>
        <begin position="385"/>
        <end position="394"/>
    </location>
</feature>
<dbReference type="Proteomes" id="UP001175211">
    <property type="component" value="Unassembled WGS sequence"/>
</dbReference>
<gene>
    <name evidence="9" type="ORF">EV420DRAFT_1062033</name>
</gene>
<evidence type="ECO:0000256" key="1">
    <source>
        <dbReference type="ARBA" id="ARBA00005800"/>
    </source>
</evidence>
<dbReference type="PROSITE" id="PS50071">
    <property type="entry name" value="HOMEOBOX_2"/>
    <property type="match status" value="1"/>
</dbReference>
<evidence type="ECO:0000259" key="8">
    <source>
        <dbReference type="PROSITE" id="PS50071"/>
    </source>
</evidence>
<dbReference type="GO" id="GO:0006355">
    <property type="term" value="P:regulation of DNA-templated transcription"/>
    <property type="evidence" value="ECO:0007669"/>
    <property type="project" value="InterPro"/>
</dbReference>
<dbReference type="RefSeq" id="XP_060335861.1">
    <property type="nucleotide sequence ID" value="XM_060465577.1"/>
</dbReference>
<dbReference type="Gene3D" id="1.10.510.10">
    <property type="entry name" value="Transferase(Phosphotransferase) domain 1"/>
    <property type="match status" value="1"/>
</dbReference>
<evidence type="ECO:0000256" key="2">
    <source>
        <dbReference type="ARBA" id="ARBA00023125"/>
    </source>
</evidence>
<dbReference type="GO" id="GO:0003677">
    <property type="term" value="F:DNA binding"/>
    <property type="evidence" value="ECO:0007669"/>
    <property type="project" value="UniProtKB-UniRule"/>
</dbReference>
<dbReference type="EMBL" id="JAUEPS010000006">
    <property type="protein sequence ID" value="KAK0464740.1"/>
    <property type="molecule type" value="Genomic_DNA"/>
</dbReference>
<comment type="caution">
    <text evidence="9">The sequence shown here is derived from an EMBL/GenBank/DDBJ whole genome shotgun (WGS) entry which is preliminary data.</text>
</comment>
<dbReference type="Pfam" id="PF05920">
    <property type="entry name" value="Homeobox_KN"/>
    <property type="match status" value="1"/>
</dbReference>
<keyword evidence="9" id="KW-0418">Kinase</keyword>
<dbReference type="CDD" id="cd00086">
    <property type="entry name" value="homeodomain"/>
    <property type="match status" value="1"/>
</dbReference>
<name>A0AA39NFK4_ARMTA</name>